<sequence length="242" mass="28685">MEIEKYDCDMVHVLQNGDFTILEKLSSFCSEFRKDIIQKFANATSSENEYAQTKKSYMVKISELKSQLDTLKSKMDDVMLKQKIVDKKITNTINQEETLEKDIAEIKTNRDALSLELVDLKQEVQERREKKCNEWNALKKATNIYKSILNFGIDIEHKEDYDEVKVSFFRNYEYAKDKYYVNLINEDKLWKVKEIHPTIKKEHLIDLKGTVDFDHDQSWVSNITAFLCLLRIVFLKYYMDGN</sequence>
<accession>A0ABM1JGX2</accession>
<evidence type="ECO:0000313" key="2">
    <source>
        <dbReference type="Proteomes" id="UP000694924"/>
    </source>
</evidence>
<name>A0ABM1JGX2_POLDO</name>
<feature type="coiled-coil region" evidence="1">
    <location>
        <begin position="54"/>
        <end position="130"/>
    </location>
</feature>
<protein>
    <submittedName>
        <fullName evidence="3">Uncharacterized protein LOC107074625</fullName>
    </submittedName>
</protein>
<dbReference type="GeneID" id="107074625"/>
<dbReference type="Proteomes" id="UP000694924">
    <property type="component" value="Unplaced"/>
</dbReference>
<evidence type="ECO:0000256" key="1">
    <source>
        <dbReference type="SAM" id="Coils"/>
    </source>
</evidence>
<dbReference type="RefSeq" id="XP_015191710.1">
    <property type="nucleotide sequence ID" value="XM_015336224.1"/>
</dbReference>
<keyword evidence="1" id="KW-0175">Coiled coil</keyword>
<keyword evidence="2" id="KW-1185">Reference proteome</keyword>
<reference evidence="3" key="1">
    <citation type="submission" date="2025-08" db="UniProtKB">
        <authorList>
            <consortium name="RefSeq"/>
        </authorList>
    </citation>
    <scope>IDENTIFICATION</scope>
    <source>
        <tissue evidence="3">Whole body</tissue>
    </source>
</reference>
<evidence type="ECO:0000313" key="3">
    <source>
        <dbReference type="RefSeq" id="XP_015191710.1"/>
    </source>
</evidence>
<proteinExistence type="predicted"/>
<gene>
    <name evidence="3" type="primary">LOC107074625</name>
</gene>
<organism evidence="2 3">
    <name type="scientific">Polistes dominula</name>
    <name type="common">European paper wasp</name>
    <name type="synonym">Vespa dominula</name>
    <dbReference type="NCBI Taxonomy" id="743375"/>
    <lineage>
        <taxon>Eukaryota</taxon>
        <taxon>Metazoa</taxon>
        <taxon>Ecdysozoa</taxon>
        <taxon>Arthropoda</taxon>
        <taxon>Hexapoda</taxon>
        <taxon>Insecta</taxon>
        <taxon>Pterygota</taxon>
        <taxon>Neoptera</taxon>
        <taxon>Endopterygota</taxon>
        <taxon>Hymenoptera</taxon>
        <taxon>Apocrita</taxon>
        <taxon>Aculeata</taxon>
        <taxon>Vespoidea</taxon>
        <taxon>Vespidae</taxon>
        <taxon>Polistinae</taxon>
        <taxon>Polistini</taxon>
        <taxon>Polistes</taxon>
    </lineage>
</organism>